<dbReference type="Pfam" id="PF01133">
    <property type="entry name" value="ER"/>
    <property type="match status" value="1"/>
</dbReference>
<evidence type="ECO:0000256" key="1">
    <source>
        <dbReference type="ARBA" id="ARBA00003742"/>
    </source>
</evidence>
<dbReference type="PANTHER" id="PTHR12373">
    <property type="entry name" value="ENHANCER OF RUDIMENTARY ERH"/>
    <property type="match status" value="1"/>
</dbReference>
<reference evidence="4 5" key="1">
    <citation type="journal article" date="2018" name="Mol. Genet. Genomics">
        <title>The red deer Cervus elaphus genome CerEla1.0: sequencing, annotating, genes, and chromosomes.</title>
        <authorList>
            <person name="Bana N.A."/>
            <person name="Nyiri A."/>
            <person name="Nagy J."/>
            <person name="Frank K."/>
            <person name="Nagy T."/>
            <person name="Steger V."/>
            <person name="Schiller M."/>
            <person name="Lakatos P."/>
            <person name="Sugar L."/>
            <person name="Horn P."/>
            <person name="Barta E."/>
            <person name="Orosz L."/>
        </authorList>
    </citation>
    <scope>NUCLEOTIDE SEQUENCE [LARGE SCALE GENOMIC DNA]</scope>
    <source>
        <strain evidence="4">Hungarian</strain>
    </source>
</reference>
<keyword evidence="5" id="KW-1185">Reference proteome</keyword>
<accession>A0A212C663</accession>
<comment type="similarity">
    <text evidence="2">Belongs to the E(R) family.</text>
</comment>
<dbReference type="PANTHER" id="PTHR12373:SF0">
    <property type="entry name" value="ENHANCER OF RUDIMENTARY HOMOLOG"/>
    <property type="match status" value="1"/>
</dbReference>
<organism evidence="4 5">
    <name type="scientific">Cervus elaphus hippelaphus</name>
    <name type="common">European red deer</name>
    <dbReference type="NCBI Taxonomy" id="46360"/>
    <lineage>
        <taxon>Eukaryota</taxon>
        <taxon>Metazoa</taxon>
        <taxon>Chordata</taxon>
        <taxon>Craniata</taxon>
        <taxon>Vertebrata</taxon>
        <taxon>Euteleostomi</taxon>
        <taxon>Mammalia</taxon>
        <taxon>Eutheria</taxon>
        <taxon>Laurasiatheria</taxon>
        <taxon>Artiodactyla</taxon>
        <taxon>Ruminantia</taxon>
        <taxon>Pecora</taxon>
        <taxon>Cervidae</taxon>
        <taxon>Cervinae</taxon>
        <taxon>Cervus</taxon>
    </lineage>
</organism>
<dbReference type="InterPro" id="IPR035912">
    <property type="entry name" value="EHR_sf"/>
</dbReference>
<dbReference type="Proteomes" id="UP000242450">
    <property type="component" value="Chromosome 28"/>
</dbReference>
<feature type="non-terminal residue" evidence="4">
    <location>
        <position position="72"/>
    </location>
</feature>
<name>A0A212C663_CEREH</name>
<dbReference type="Gene3D" id="3.30.2260.10">
    <property type="entry name" value="Enhancer of rudimentary"/>
    <property type="match status" value="2"/>
</dbReference>
<evidence type="ECO:0000256" key="2">
    <source>
        <dbReference type="ARBA" id="ARBA00007491"/>
    </source>
</evidence>
<evidence type="ECO:0000313" key="5">
    <source>
        <dbReference type="Proteomes" id="UP000242450"/>
    </source>
</evidence>
<proteinExistence type="inferred from homology"/>
<gene>
    <name evidence="4" type="ORF">Celaphus_00018836</name>
</gene>
<dbReference type="AlphaFoldDB" id="A0A212C663"/>
<dbReference type="InterPro" id="IPR000781">
    <property type="entry name" value="ERH"/>
</dbReference>
<evidence type="ECO:0000256" key="3">
    <source>
        <dbReference type="ARBA" id="ARBA00014423"/>
    </source>
</evidence>
<comment type="caution">
    <text evidence="4">The sequence shown here is derived from an EMBL/GenBank/DDBJ whole genome shotgun (WGS) entry which is preliminary data.</text>
</comment>
<evidence type="ECO:0000313" key="4">
    <source>
        <dbReference type="EMBL" id="OWK01483.1"/>
    </source>
</evidence>
<comment type="function">
    <text evidence="1">May have a role in the cell cycle.</text>
</comment>
<protein>
    <recommendedName>
        <fullName evidence="3">Enhancer of rudimentary homolog</fullName>
    </recommendedName>
</protein>
<dbReference type="EMBL" id="MKHE01000028">
    <property type="protein sequence ID" value="OWK01483.1"/>
    <property type="molecule type" value="Genomic_DNA"/>
</dbReference>
<dbReference type="SUPFAM" id="SSF143875">
    <property type="entry name" value="ERH-like"/>
    <property type="match status" value="1"/>
</dbReference>
<dbReference type="OrthoDB" id="7887808at2759"/>
<sequence>MEGVYKMYAEHLKRMNPNSLSITYDINQLFDFIIYQPCDKDWIKEKIYVLFRQQAQQAGRFGSIKGTEMNLE</sequence>